<name>A0AAW9RAI2_9GAMM</name>
<dbReference type="PANTHER" id="PTHR32347">
    <property type="entry name" value="EFFLUX SYSTEM COMPONENT YKNX-RELATED"/>
    <property type="match status" value="1"/>
</dbReference>
<evidence type="ECO:0000256" key="2">
    <source>
        <dbReference type="ARBA" id="ARBA00023054"/>
    </source>
</evidence>
<dbReference type="GO" id="GO:0030313">
    <property type="term" value="C:cell envelope"/>
    <property type="evidence" value="ECO:0007669"/>
    <property type="project" value="UniProtKB-SubCell"/>
</dbReference>
<reference evidence="5 6" key="1">
    <citation type="journal article" date="2016" name="Antonie Van Leeuwenhoek">
        <title>Denitratimonas tolerans gen. nov., sp. nov., a denitrifying bacterium isolated from a bioreactor for tannery wastewater treatment.</title>
        <authorList>
            <person name="Han S.I."/>
            <person name="Kim J.O."/>
            <person name="Lee Y.R."/>
            <person name="Ekpeghere K.I."/>
            <person name="Koh S.C."/>
            <person name="Whang K.S."/>
        </authorList>
    </citation>
    <scope>NUCLEOTIDE SEQUENCE [LARGE SCALE GENOMIC DNA]</scope>
    <source>
        <strain evidence="5 6">KACC 17565</strain>
    </source>
</reference>
<dbReference type="InterPro" id="IPR058637">
    <property type="entry name" value="YknX-like_C"/>
</dbReference>
<dbReference type="Gene3D" id="2.40.420.20">
    <property type="match status" value="1"/>
</dbReference>
<keyword evidence="3" id="KW-0732">Signal</keyword>
<comment type="subcellular location">
    <subcellularLocation>
        <location evidence="1">Cell envelope</location>
    </subcellularLocation>
</comment>
<feature type="domain" description="YknX-like C-terminal permuted SH3-like" evidence="4">
    <location>
        <begin position="342"/>
        <end position="397"/>
    </location>
</feature>
<evidence type="ECO:0000313" key="6">
    <source>
        <dbReference type="Proteomes" id="UP001364472"/>
    </source>
</evidence>
<evidence type="ECO:0000259" key="4">
    <source>
        <dbReference type="Pfam" id="PF25989"/>
    </source>
</evidence>
<sequence length="415" mass="44427">MRMIRILALAPCLLLAAGCSRAPLQELPVEVLVAAPLALDIETQGQVRAVRSTPLVVPGRNWTRQQLTELAPDGSAVKQGQVIARFSAAQGELQLTEALLEIQRNALTRAGKQETLDSTVGRLEVDLAQVDSDLAIASRYADADLTMFARNQILDAIQDRAFLDAKDDTLRWRLDQASDRGSAELAVVDAQAATYQHTANLRREDLSSLELIAPHDGVLVLEADWSGDKPTVGSTLWAQNELGSLPDTSTLELQVSIPQLDAHDVEKGLAVSVHPLGHPEQITTTTLEFVANAAQAAGRDNPVRYLKAKAPLPAEAAQRWGWVPGQAFRAVLHLNDGTEPTLSVPNVALRSDAGQSYVYVVRRGEAQRRDVETGARGPARTRIVSGLAAGDAVLLLPDAMERADAGGATTAEAAP</sequence>
<evidence type="ECO:0000256" key="3">
    <source>
        <dbReference type="SAM" id="SignalP"/>
    </source>
</evidence>
<keyword evidence="2" id="KW-0175">Coiled coil</keyword>
<feature type="chain" id="PRO_5043623039" description="YknX-like C-terminal permuted SH3-like domain-containing protein" evidence="3">
    <location>
        <begin position="23"/>
        <end position="415"/>
    </location>
</feature>
<comment type="caution">
    <text evidence="5">The sequence shown here is derived from an EMBL/GenBank/DDBJ whole genome shotgun (WGS) entry which is preliminary data.</text>
</comment>
<dbReference type="Proteomes" id="UP001364472">
    <property type="component" value="Unassembled WGS sequence"/>
</dbReference>
<dbReference type="PANTHER" id="PTHR32347:SF23">
    <property type="entry name" value="BLL5650 PROTEIN"/>
    <property type="match status" value="1"/>
</dbReference>
<protein>
    <recommendedName>
        <fullName evidence="4">YknX-like C-terminal permuted SH3-like domain-containing protein</fullName>
    </recommendedName>
</protein>
<evidence type="ECO:0000313" key="5">
    <source>
        <dbReference type="EMBL" id="MEJ1250526.1"/>
    </source>
</evidence>
<dbReference type="EMBL" id="JBBDHC010000022">
    <property type="protein sequence ID" value="MEJ1250526.1"/>
    <property type="molecule type" value="Genomic_DNA"/>
</dbReference>
<dbReference type="InterPro" id="IPR050465">
    <property type="entry name" value="UPF0194_transport"/>
</dbReference>
<dbReference type="Pfam" id="PF25989">
    <property type="entry name" value="YknX_C"/>
    <property type="match status" value="1"/>
</dbReference>
<keyword evidence="6" id="KW-1185">Reference proteome</keyword>
<feature type="signal peptide" evidence="3">
    <location>
        <begin position="1"/>
        <end position="22"/>
    </location>
</feature>
<dbReference type="Gene3D" id="2.40.30.170">
    <property type="match status" value="1"/>
</dbReference>
<dbReference type="AlphaFoldDB" id="A0AAW9RAI2"/>
<dbReference type="PROSITE" id="PS51257">
    <property type="entry name" value="PROKAR_LIPOPROTEIN"/>
    <property type="match status" value="1"/>
</dbReference>
<proteinExistence type="predicted"/>
<organism evidence="5 6">
    <name type="scientific">Denitratimonas tolerans</name>
    <dbReference type="NCBI Taxonomy" id="1338420"/>
    <lineage>
        <taxon>Bacteria</taxon>
        <taxon>Pseudomonadati</taxon>
        <taxon>Pseudomonadota</taxon>
        <taxon>Gammaproteobacteria</taxon>
        <taxon>Lysobacterales</taxon>
        <taxon>Lysobacteraceae</taxon>
        <taxon>Denitratimonas</taxon>
    </lineage>
</organism>
<accession>A0AAW9RAI2</accession>
<dbReference type="RefSeq" id="WP_337336229.1">
    <property type="nucleotide sequence ID" value="NZ_JBBDHC010000022.1"/>
</dbReference>
<gene>
    <name evidence="5" type="ORF">WB794_12675</name>
</gene>
<evidence type="ECO:0000256" key="1">
    <source>
        <dbReference type="ARBA" id="ARBA00004196"/>
    </source>
</evidence>